<reference evidence="1" key="1">
    <citation type="submission" date="2023-03" db="EMBL/GenBank/DDBJ databases">
        <title>Edaphobacter sp.</title>
        <authorList>
            <person name="Huber K.J."/>
            <person name="Papendorf J."/>
            <person name="Pilke C."/>
            <person name="Bunk B."/>
            <person name="Sproeer C."/>
            <person name="Pester M."/>
        </authorList>
    </citation>
    <scope>NUCLEOTIDE SEQUENCE</scope>
    <source>
        <strain evidence="1">DSM 109920</strain>
    </source>
</reference>
<dbReference type="AlphaFoldDB" id="A0AAU7D4J5"/>
<dbReference type="Gene3D" id="3.30.450.150">
    <property type="entry name" value="Haem-degrading domain"/>
    <property type="match status" value="1"/>
</dbReference>
<dbReference type="Pfam" id="PF03928">
    <property type="entry name" value="HbpS-like"/>
    <property type="match status" value="1"/>
</dbReference>
<dbReference type="PANTHER" id="PTHR34309">
    <property type="entry name" value="SLR1406 PROTEIN"/>
    <property type="match status" value="1"/>
</dbReference>
<dbReference type="InterPro" id="IPR005624">
    <property type="entry name" value="PduO/GlcC-like"/>
</dbReference>
<dbReference type="RefSeq" id="WP_348269610.1">
    <property type="nucleotide sequence ID" value="NZ_CP121195.1"/>
</dbReference>
<sequence>MTFQKALHAAKTHITSSWKHISVKHPLLHLVIASLVAGVAAPSAIWAQEQAAPLTTAAASQPSQTTDYHYVVPLSLALEAASESVRVCALHGYFVTATVVDMDGIPQVAIRGDGATIHTSESSYDKAYTVVTLGPIFHFDTSGEFYNLTKTNPFAPRLGSMRNVMALPGAVAFKSKNGIVGALGVGGAPGGDKDEVCAQAGVAKIADRLPR</sequence>
<dbReference type="InterPro" id="IPR052517">
    <property type="entry name" value="GlcG_carb_metab_protein"/>
</dbReference>
<accession>A0AAU7D4J5</accession>
<dbReference type="EMBL" id="CP121195">
    <property type="protein sequence ID" value="XBH12952.1"/>
    <property type="molecule type" value="Genomic_DNA"/>
</dbReference>
<gene>
    <name evidence="1" type="ORF">P8936_14815</name>
</gene>
<name>A0AAU7D4J5_9BACT</name>
<organism evidence="1">
    <name type="scientific">Edaphobacter paludis</name>
    <dbReference type="NCBI Taxonomy" id="3035702"/>
    <lineage>
        <taxon>Bacteria</taxon>
        <taxon>Pseudomonadati</taxon>
        <taxon>Acidobacteriota</taxon>
        <taxon>Terriglobia</taxon>
        <taxon>Terriglobales</taxon>
        <taxon>Acidobacteriaceae</taxon>
        <taxon>Edaphobacter</taxon>
    </lineage>
</organism>
<proteinExistence type="predicted"/>
<dbReference type="InterPro" id="IPR038084">
    <property type="entry name" value="PduO/GlcC-like_sf"/>
</dbReference>
<protein>
    <submittedName>
        <fullName evidence="1">Heme-binding protein</fullName>
    </submittedName>
</protein>
<dbReference type="PANTHER" id="PTHR34309:SF10">
    <property type="entry name" value="SLR1406 PROTEIN"/>
    <property type="match status" value="1"/>
</dbReference>
<dbReference type="SUPFAM" id="SSF143744">
    <property type="entry name" value="GlcG-like"/>
    <property type="match status" value="1"/>
</dbReference>
<evidence type="ECO:0000313" key="1">
    <source>
        <dbReference type="EMBL" id="XBH12952.1"/>
    </source>
</evidence>